<dbReference type="InterPro" id="IPR029044">
    <property type="entry name" value="Nucleotide-diphossugar_trans"/>
</dbReference>
<dbReference type="AlphaFoldDB" id="X1C396"/>
<gene>
    <name evidence="1" type="ORF">S01H4_25694</name>
</gene>
<dbReference type="Gene3D" id="3.90.550.10">
    <property type="entry name" value="Spore Coat Polysaccharide Biosynthesis Protein SpsA, Chain A"/>
    <property type="match status" value="1"/>
</dbReference>
<evidence type="ECO:0008006" key="2">
    <source>
        <dbReference type="Google" id="ProtNLM"/>
    </source>
</evidence>
<reference evidence="1" key="1">
    <citation type="journal article" date="2014" name="Front. Microbiol.">
        <title>High frequency of phylogenetically diverse reductive dehalogenase-homologous genes in deep subseafloor sedimentary metagenomes.</title>
        <authorList>
            <person name="Kawai M."/>
            <person name="Futagami T."/>
            <person name="Toyoda A."/>
            <person name="Takaki Y."/>
            <person name="Nishi S."/>
            <person name="Hori S."/>
            <person name="Arai W."/>
            <person name="Tsubouchi T."/>
            <person name="Morono Y."/>
            <person name="Uchiyama I."/>
            <person name="Ito T."/>
            <person name="Fujiyama A."/>
            <person name="Inagaki F."/>
            <person name="Takami H."/>
        </authorList>
    </citation>
    <scope>NUCLEOTIDE SEQUENCE</scope>
    <source>
        <strain evidence="1">Expedition CK06-06</strain>
    </source>
</reference>
<sequence>FITPICVACDYWEYKCLVGQELLEHDTGWNTFNGKTISYLNGWLVACPKDVWEDIGGFDERFGLHDYEDIDLSFSATNKGYKLVQIDGAKLQHLGAQTASYGDERMAITLQNKDKFVKKWEGKL</sequence>
<dbReference type="SUPFAM" id="SSF53448">
    <property type="entry name" value="Nucleotide-diphospho-sugar transferases"/>
    <property type="match status" value="1"/>
</dbReference>
<feature type="non-terminal residue" evidence="1">
    <location>
        <position position="1"/>
    </location>
</feature>
<comment type="caution">
    <text evidence="1">The sequence shown here is derived from an EMBL/GenBank/DDBJ whole genome shotgun (WGS) entry which is preliminary data.</text>
</comment>
<proteinExistence type="predicted"/>
<dbReference type="EMBL" id="BART01012263">
    <property type="protein sequence ID" value="GAG78866.1"/>
    <property type="molecule type" value="Genomic_DNA"/>
</dbReference>
<protein>
    <recommendedName>
        <fullName evidence="2">Galactosyltransferase C-terminal domain-containing protein</fullName>
    </recommendedName>
</protein>
<evidence type="ECO:0000313" key="1">
    <source>
        <dbReference type="EMBL" id="GAG78866.1"/>
    </source>
</evidence>
<name>X1C396_9ZZZZ</name>
<accession>X1C396</accession>
<organism evidence="1">
    <name type="scientific">marine sediment metagenome</name>
    <dbReference type="NCBI Taxonomy" id="412755"/>
    <lineage>
        <taxon>unclassified sequences</taxon>
        <taxon>metagenomes</taxon>
        <taxon>ecological metagenomes</taxon>
    </lineage>
</organism>